<feature type="compositionally biased region" description="Low complexity" evidence="1">
    <location>
        <begin position="125"/>
        <end position="159"/>
    </location>
</feature>
<evidence type="ECO:0000256" key="2">
    <source>
        <dbReference type="SAM" id="Phobius"/>
    </source>
</evidence>
<reference evidence="3 4" key="1">
    <citation type="submission" date="2020-07" db="EMBL/GenBank/DDBJ databases">
        <title>Sequencing the genomes of 1000 actinobacteria strains.</title>
        <authorList>
            <person name="Klenk H.-P."/>
        </authorList>
    </citation>
    <scope>NUCLEOTIDE SEQUENCE [LARGE SCALE GENOMIC DNA]</scope>
    <source>
        <strain evidence="3 4">DSM 26487</strain>
    </source>
</reference>
<keyword evidence="2" id="KW-0812">Transmembrane</keyword>
<dbReference type="EMBL" id="JACBZR010000001">
    <property type="protein sequence ID" value="NYI77944.1"/>
    <property type="molecule type" value="Genomic_DNA"/>
</dbReference>
<dbReference type="Proteomes" id="UP000564496">
    <property type="component" value="Unassembled WGS sequence"/>
</dbReference>
<proteinExistence type="predicted"/>
<evidence type="ECO:0000313" key="4">
    <source>
        <dbReference type="Proteomes" id="UP000564496"/>
    </source>
</evidence>
<evidence type="ECO:0000313" key="3">
    <source>
        <dbReference type="EMBL" id="NYI77944.1"/>
    </source>
</evidence>
<comment type="caution">
    <text evidence="3">The sequence shown here is derived from an EMBL/GenBank/DDBJ whole genome shotgun (WGS) entry which is preliminary data.</text>
</comment>
<feature type="compositionally biased region" description="Basic and acidic residues" evidence="1">
    <location>
        <begin position="102"/>
        <end position="112"/>
    </location>
</feature>
<feature type="region of interest" description="Disordered" evidence="1">
    <location>
        <begin position="31"/>
        <end position="169"/>
    </location>
</feature>
<feature type="compositionally biased region" description="Polar residues" evidence="1">
    <location>
        <begin position="160"/>
        <end position="169"/>
    </location>
</feature>
<sequence>MHIKQVAIAGILAGAVMTGLGAIVLVAGLAGGERPDRDPLTGYEGVEDTYPDVDPLPPIPAAKLSEEPSTGAPARPGGAAEDHHGTIDDPGEPSPTMGADPNRPKPPRELAEPGRTAGSTPTSDPTRTSEPEPTAEPTDPAEPTAEPTPTETASPSEEPQSQSLGRTGG</sequence>
<name>A0A7Z0ISD5_9ACTN</name>
<accession>A0A7Z0ISD5</accession>
<organism evidence="3 4">
    <name type="scientific">Nocardioides panzhihuensis</name>
    <dbReference type="NCBI Taxonomy" id="860243"/>
    <lineage>
        <taxon>Bacteria</taxon>
        <taxon>Bacillati</taxon>
        <taxon>Actinomycetota</taxon>
        <taxon>Actinomycetes</taxon>
        <taxon>Propionibacteriales</taxon>
        <taxon>Nocardioidaceae</taxon>
        <taxon>Nocardioides</taxon>
    </lineage>
</organism>
<protein>
    <submittedName>
        <fullName evidence="3">Uncharacterized protein</fullName>
    </submittedName>
</protein>
<keyword evidence="2" id="KW-1133">Transmembrane helix</keyword>
<keyword evidence="4" id="KW-1185">Reference proteome</keyword>
<dbReference type="RefSeq" id="WP_179658369.1">
    <property type="nucleotide sequence ID" value="NZ_JACBZR010000001.1"/>
</dbReference>
<evidence type="ECO:0000256" key="1">
    <source>
        <dbReference type="SAM" id="MobiDB-lite"/>
    </source>
</evidence>
<gene>
    <name evidence="3" type="ORF">BJ988_002592</name>
</gene>
<keyword evidence="2" id="KW-0472">Membrane</keyword>
<feature type="transmembrane region" description="Helical" evidence="2">
    <location>
        <begin position="6"/>
        <end position="30"/>
    </location>
</feature>
<dbReference type="AlphaFoldDB" id="A0A7Z0ISD5"/>